<dbReference type="Proteomes" id="UP000216998">
    <property type="component" value="Unassembled WGS sequence"/>
</dbReference>
<dbReference type="InterPro" id="IPR006747">
    <property type="entry name" value="DUF599"/>
</dbReference>
<feature type="transmembrane region" description="Helical" evidence="1">
    <location>
        <begin position="185"/>
        <end position="213"/>
    </location>
</feature>
<dbReference type="Pfam" id="PF04654">
    <property type="entry name" value="DUF599"/>
    <property type="match status" value="1"/>
</dbReference>
<feature type="transmembrane region" description="Helical" evidence="1">
    <location>
        <begin position="115"/>
        <end position="133"/>
    </location>
</feature>
<dbReference type="OrthoDB" id="9806874at2"/>
<name>A0A255Z124_9PROT</name>
<protein>
    <recommendedName>
        <fullName evidence="4">DUF599 domain-containing protein</fullName>
    </recommendedName>
</protein>
<gene>
    <name evidence="2" type="ORF">CHU95_08190</name>
</gene>
<evidence type="ECO:0008006" key="4">
    <source>
        <dbReference type="Google" id="ProtNLM"/>
    </source>
</evidence>
<dbReference type="PANTHER" id="PTHR31881">
    <property type="match status" value="1"/>
</dbReference>
<organism evidence="2 3">
    <name type="scientific">Niveispirillum lacus</name>
    <dbReference type="NCBI Taxonomy" id="1981099"/>
    <lineage>
        <taxon>Bacteria</taxon>
        <taxon>Pseudomonadati</taxon>
        <taxon>Pseudomonadota</taxon>
        <taxon>Alphaproteobacteria</taxon>
        <taxon>Rhodospirillales</taxon>
        <taxon>Azospirillaceae</taxon>
        <taxon>Niveispirillum</taxon>
    </lineage>
</organism>
<dbReference type="RefSeq" id="WP_094455578.1">
    <property type="nucleotide sequence ID" value="NZ_NOXU01000026.1"/>
</dbReference>
<keyword evidence="3" id="KW-1185">Reference proteome</keyword>
<evidence type="ECO:0000256" key="1">
    <source>
        <dbReference type="SAM" id="Phobius"/>
    </source>
</evidence>
<dbReference type="PANTHER" id="PTHR31881:SF6">
    <property type="entry name" value="OS09G0494600 PROTEIN"/>
    <property type="match status" value="1"/>
</dbReference>
<evidence type="ECO:0000313" key="2">
    <source>
        <dbReference type="EMBL" id="OYQ35203.1"/>
    </source>
</evidence>
<feature type="transmembrane region" description="Helical" evidence="1">
    <location>
        <begin position="7"/>
        <end position="26"/>
    </location>
</feature>
<reference evidence="2 3" key="1">
    <citation type="submission" date="2017-07" db="EMBL/GenBank/DDBJ databases">
        <title>Niveispirillum cyanobacteriorum sp. nov., isolated from cyanobacterial aggregates in a eutrophic lake.</title>
        <authorList>
            <person name="Cai H."/>
        </authorList>
    </citation>
    <scope>NUCLEOTIDE SEQUENCE [LARGE SCALE GENOMIC DNA]</scope>
    <source>
        <strain evidence="3">TH1-14</strain>
    </source>
</reference>
<dbReference type="AlphaFoldDB" id="A0A255Z124"/>
<dbReference type="EMBL" id="NOXU01000026">
    <property type="protein sequence ID" value="OYQ35203.1"/>
    <property type="molecule type" value="Genomic_DNA"/>
</dbReference>
<comment type="caution">
    <text evidence="2">The sequence shown here is derived from an EMBL/GenBank/DDBJ whole genome shotgun (WGS) entry which is preliminary data.</text>
</comment>
<keyword evidence="1" id="KW-0812">Transmembrane</keyword>
<proteinExistence type="predicted"/>
<keyword evidence="1" id="KW-0472">Membrane</keyword>
<sequence length="246" mass="27646">MPPLFTSLTLLDGVAFIWFILLWWGYGWLTDRRQGAPTSLNQHMLRIRIRWMTNMLYRDNRVMDSMLMGHLIHSVSFFASTTVLVLAGLLGVLASSDSAYKVVMELGFTQPTDKAVFEAKLLLLLAIFIYSFFSFTWAVRQFNYTIALIGGAPLDPGDEALTTAKAAAKMMTLAITSFNRGLRGYYYAFASLGWMIHPYAFIALVALVTYVLWRRQFRSAAFDAVARYSAHGMGERPMGGKSQSGM</sequence>
<keyword evidence="1" id="KW-1133">Transmembrane helix</keyword>
<evidence type="ECO:0000313" key="3">
    <source>
        <dbReference type="Proteomes" id="UP000216998"/>
    </source>
</evidence>
<feature type="transmembrane region" description="Helical" evidence="1">
    <location>
        <begin position="71"/>
        <end position="94"/>
    </location>
</feature>
<accession>A0A255Z124</accession>